<protein>
    <submittedName>
        <fullName evidence="6">Dynein axonemal assembly factor 9</fullName>
    </submittedName>
</protein>
<gene>
    <name evidence="6" type="primary">DNAAF9</name>
</gene>
<dbReference type="EMBL" id="AFYH01084407">
    <property type="status" value="NOT_ANNOTATED_CDS"/>
    <property type="molecule type" value="Genomic_DNA"/>
</dbReference>
<feature type="domain" description="DAAF9" evidence="4">
    <location>
        <begin position="729"/>
        <end position="938"/>
    </location>
</feature>
<dbReference type="InParanoid" id="H3B273"/>
<sequence>SCSCSRLQQVQALLNQSCKLNPDGILCILGIDSRYNEGCTELANYLLFGLYNQRNDDFEWTGFPEEVLDDIILLIKSDSVHLYCNPVNYNYLLPYVAHWRNLHFHCVTDREYEDEEAAEEFKITSFVEMVQGCNRIGIPYSSQGEAVKIILCVCLTADLLVNILVDSLRTHKILAPKIKLIHVSLNFKNDWCKQFMFALGEILMSSLYLNHFQLTKSFKNTMFTTVNLKKKNMVYIGDPSRQQYSSWLNSQALTARPPGRSSQPLYMLSNHELIMLANINYINCCSLLCLKTTVKPLGRLTDIQVVQCISPKGPLACSRTYFFGTTHVPYLGNDNEQYKRNEQTRVLSQIYATVVESVLTGIQCYVKTSSAAKAKEVAEQLFLSLLDCINLAQFKTALQSRVTFYIQAVNNQGRMVQLDSETSAFLVKTACMTVYDIPDLLGGKGVLGSIVFSESFLESLMRVKEQDGAVSTESSFTILTAAIPRYASWLVEDCEVKLSEKAQHIVKEEETFLGTLLTGGEEAYIYSSSLLSRPEEAGKMYMFSEGILFVHPHYGSITISKNHISALKFWDGVCVLFISKIVAYRRSREVPHPDIHFHHASQGLWFSAIIPPPPQKKMFIFQVLSPWQQHLGDSEIALKMVQCEQLSEEQRRLHAELQKLYETLSTPVGERWTQLKRMYANLPDLEMFLQHFTVSSVSREPVRREHLPVLLQQLELPSLISQEDDKVVITILTGLPGSHKEELSNFLVDFNKEHGRWAVYREAADCCDHFNTAHFQRYLSSVLDVQRSHSARQSAYTQTKMRLMVVTSGYVDIIDVVQSLQTHPDPKVKYLFIIGAITVCVDPLSCYMEHRFYFPKFLDQCSQGLVSSVVFTSLTSEQRHPLLVQVQSLIRTANPTVAFILAEKGAVTRNEDVELILCENSFSDPQMLRARYLMFPGWYDGKFWSGSVFPPMTQICVRFNRALEKPLFITRCKAIKSSLKLSPFTGNIYHITGRVRFSDADKTIDVCHNTLTNVLSLVPVKEGPSPPSAQKGEIRGGGSQPECFVVFIGCSLTEENVRDWLRLTAKQKPGRKTLKMKGALTLQEIRNIHVKRHLDPLPVGYFYNGTQFVNFFGDKIDYHPLMDQFIAEYVEEANREIEKYNRELEQQSFYDLFES</sequence>
<evidence type="ECO:0000313" key="6">
    <source>
        <dbReference type="Ensembl" id="ENSLACP00000015994.1"/>
    </source>
</evidence>
<dbReference type="FunCoup" id="H3B273">
    <property type="interactions" value="73"/>
</dbReference>
<name>H3B273_LATCH</name>
<evidence type="ECO:0000259" key="3">
    <source>
        <dbReference type="Pfam" id="PF25203"/>
    </source>
</evidence>
<evidence type="ECO:0000313" key="7">
    <source>
        <dbReference type="Proteomes" id="UP000008672"/>
    </source>
</evidence>
<feature type="domain" description="DAAF9 pita-bread-like" evidence="3">
    <location>
        <begin position="200"/>
        <end position="477"/>
    </location>
</feature>
<feature type="domain" description="DAAF9 PH" evidence="5">
    <location>
        <begin position="493"/>
        <end position="700"/>
    </location>
</feature>
<dbReference type="EMBL" id="AFYH01084402">
    <property type="status" value="NOT_ANNOTATED_CDS"/>
    <property type="molecule type" value="Genomic_DNA"/>
</dbReference>
<feature type="domain" description="DAAF9 N-terminal" evidence="1">
    <location>
        <begin position="2"/>
        <end position="144"/>
    </location>
</feature>
<dbReference type="InterPro" id="IPR058843">
    <property type="entry name" value="PH_DAAF9"/>
</dbReference>
<dbReference type="EMBL" id="AFYH01084405">
    <property type="status" value="NOT_ANNOTATED_CDS"/>
    <property type="molecule type" value="Genomic_DNA"/>
</dbReference>
<dbReference type="EMBL" id="AFYH01084403">
    <property type="status" value="NOT_ANNOTATED_CDS"/>
    <property type="molecule type" value="Genomic_DNA"/>
</dbReference>
<dbReference type="Pfam" id="PF25204">
    <property type="entry name" value="DAAF9_2"/>
    <property type="match status" value="1"/>
</dbReference>
<accession>H3B273</accession>
<dbReference type="InterPro" id="IPR056498">
    <property type="entry name" value="DAAF9_N"/>
</dbReference>
<keyword evidence="7" id="KW-1185">Reference proteome</keyword>
<evidence type="ECO:0000259" key="4">
    <source>
        <dbReference type="Pfam" id="PF25204"/>
    </source>
</evidence>
<evidence type="ECO:0000259" key="5">
    <source>
        <dbReference type="Pfam" id="PF26246"/>
    </source>
</evidence>
<dbReference type="EMBL" id="AFYH01084404">
    <property type="status" value="NOT_ANNOTATED_CDS"/>
    <property type="molecule type" value="Genomic_DNA"/>
</dbReference>
<evidence type="ECO:0000259" key="1">
    <source>
        <dbReference type="Pfam" id="PF23281"/>
    </source>
</evidence>
<dbReference type="EMBL" id="AFYH01084406">
    <property type="status" value="NOT_ANNOTATED_CDS"/>
    <property type="molecule type" value="Genomic_DNA"/>
</dbReference>
<reference evidence="6" key="2">
    <citation type="submission" date="2025-08" db="UniProtKB">
        <authorList>
            <consortium name="Ensembl"/>
        </authorList>
    </citation>
    <scope>IDENTIFICATION</scope>
</reference>
<dbReference type="PANTHER" id="PTHR33664">
    <property type="entry name" value="RCG26366"/>
    <property type="match status" value="1"/>
</dbReference>
<dbReference type="Ensembl" id="ENSLACT00000016105.1">
    <property type="protein sequence ID" value="ENSLACP00000015994.1"/>
    <property type="gene ID" value="ENSLACG00000014084.1"/>
</dbReference>
<dbReference type="EMBL" id="AFYH01084408">
    <property type="status" value="NOT_ANNOTATED_CDS"/>
    <property type="molecule type" value="Genomic_DNA"/>
</dbReference>
<proteinExistence type="predicted"/>
<dbReference type="InterPro" id="IPR057478">
    <property type="entry name" value="DAAF9_2"/>
</dbReference>
<dbReference type="InterPro" id="IPR056414">
    <property type="entry name" value="DAAF9_CobW_C"/>
</dbReference>
<reference evidence="7" key="1">
    <citation type="submission" date="2011-08" db="EMBL/GenBank/DDBJ databases">
        <title>The draft genome of Latimeria chalumnae.</title>
        <authorList>
            <person name="Di Palma F."/>
            <person name="Alfoldi J."/>
            <person name="Johnson J."/>
            <person name="Berlin A."/>
            <person name="Gnerre S."/>
            <person name="Jaffe D."/>
            <person name="MacCallum I."/>
            <person name="Young S."/>
            <person name="Walker B.J."/>
            <person name="Lander E."/>
            <person name="Lindblad-Toh K."/>
        </authorList>
    </citation>
    <scope>NUCLEOTIDE SEQUENCE [LARGE SCALE GENOMIC DNA]</scope>
    <source>
        <strain evidence="7">Wild caught</strain>
    </source>
</reference>
<dbReference type="HOGENOM" id="CLU_008324_0_0_1"/>
<dbReference type="Proteomes" id="UP000008672">
    <property type="component" value="Unassembled WGS sequence"/>
</dbReference>
<dbReference type="InterPro" id="IPR040342">
    <property type="entry name" value="DNAAF9"/>
</dbReference>
<reference evidence="6" key="3">
    <citation type="submission" date="2025-09" db="UniProtKB">
        <authorList>
            <consortium name="Ensembl"/>
        </authorList>
    </citation>
    <scope>IDENTIFICATION</scope>
</reference>
<organism evidence="6 7">
    <name type="scientific">Latimeria chalumnae</name>
    <name type="common">Coelacanth</name>
    <dbReference type="NCBI Taxonomy" id="7897"/>
    <lineage>
        <taxon>Eukaryota</taxon>
        <taxon>Metazoa</taxon>
        <taxon>Chordata</taxon>
        <taxon>Craniata</taxon>
        <taxon>Vertebrata</taxon>
        <taxon>Euteleostomi</taxon>
        <taxon>Coelacanthiformes</taxon>
        <taxon>Coelacanthidae</taxon>
        <taxon>Latimeria</taxon>
    </lineage>
</organism>
<dbReference type="eggNOG" id="ENOG502QUJP">
    <property type="taxonomic scope" value="Eukaryota"/>
</dbReference>
<feature type="domain" description="DAAF9 CobW C-like" evidence="2">
    <location>
        <begin position="954"/>
        <end position="1020"/>
    </location>
</feature>
<dbReference type="PANTHER" id="PTHR33664:SF1">
    <property type="entry name" value="DYNEIN AXONEMAL ASSEMBLY FACTOR 9"/>
    <property type="match status" value="1"/>
</dbReference>
<dbReference type="EMBL" id="AFYH01084409">
    <property type="status" value="NOT_ANNOTATED_CDS"/>
    <property type="molecule type" value="Genomic_DNA"/>
</dbReference>
<dbReference type="OMA" id="HPAGEKW"/>
<dbReference type="Pfam" id="PF25203">
    <property type="entry name" value="PB_DAAF9"/>
    <property type="match status" value="1"/>
</dbReference>
<dbReference type="Bgee" id="ENSLACG00000014084">
    <property type="expression patterns" value="Expressed in muscle tissue and 2 other cell types or tissues"/>
</dbReference>
<dbReference type="CDD" id="cd22936">
    <property type="entry name" value="shulin_C20orf194-like"/>
    <property type="match status" value="1"/>
</dbReference>
<dbReference type="AlphaFoldDB" id="H3B273"/>
<dbReference type="Pfam" id="PF23319">
    <property type="entry name" value="CobW_C_DAAF9"/>
    <property type="match status" value="1"/>
</dbReference>
<dbReference type="GeneTree" id="ENSGT00390000003692"/>
<dbReference type="InterPro" id="IPR058844">
    <property type="entry name" value="PB_DAAF9"/>
</dbReference>
<dbReference type="EMBL" id="AFYH01084410">
    <property type="status" value="NOT_ANNOTATED_CDS"/>
    <property type="molecule type" value="Genomic_DNA"/>
</dbReference>
<dbReference type="STRING" id="7897.ENSLACP00000015994"/>
<evidence type="ECO:0000259" key="2">
    <source>
        <dbReference type="Pfam" id="PF23319"/>
    </source>
</evidence>
<dbReference type="Pfam" id="PF26246">
    <property type="entry name" value="PH_DAAF9"/>
    <property type="match status" value="1"/>
</dbReference>
<dbReference type="Pfam" id="PF23281">
    <property type="entry name" value="DAAF9_N"/>
    <property type="match status" value="1"/>
</dbReference>